<keyword evidence="4" id="KW-1185">Reference proteome</keyword>
<name>A0ABV7ZKE9_9CORY</name>
<dbReference type="Gene3D" id="3.40.50.1980">
    <property type="entry name" value="Nitrogenase molybdenum iron protein domain"/>
    <property type="match status" value="2"/>
</dbReference>
<dbReference type="EMBL" id="JBHRZN010000001">
    <property type="protein sequence ID" value="MFC3848571.1"/>
    <property type="molecule type" value="Genomic_DNA"/>
</dbReference>
<dbReference type="RefSeq" id="WP_377748406.1">
    <property type="nucleotide sequence ID" value="NZ_CP047211.1"/>
</dbReference>
<dbReference type="Proteomes" id="UP001595751">
    <property type="component" value="Unassembled WGS sequence"/>
</dbReference>
<sequence>MALLLVSCSVGGGGADSAAKPGGETTVVNCGKETPYPADPKMLAYDSGIISIALSAGARDNLDAVAAIGKDRDTLAAKYGADVIGGLNEIAEKQPTLEQIVAAQPDVYFSGWNYGLSEGGGVTPELLDQRGIGTYVLTESCRKEGTDRRGLVDPWEALETDLRNVGTMTGGSDQAEAVIEDIAERRKKLDAAPRADKAPTVFVFDSGTDAIYTSGRFGGPQAIIETAGGRNQAEGLDDSWVQVGWESLAKDAPDAFVFVDYDGQTFDEKVRVLKNHPVTRDLPAVKENRFVNLSYSMWVSSPLNIDAAEHLRKGLEKFGLVPESGIEPAMKLPGSLDGREHFAS</sequence>
<evidence type="ECO:0000313" key="3">
    <source>
        <dbReference type="EMBL" id="MFC3848571.1"/>
    </source>
</evidence>
<organism evidence="3 4">
    <name type="scientific">Corynebacterium hansenii</name>
    <dbReference type="NCBI Taxonomy" id="394964"/>
    <lineage>
        <taxon>Bacteria</taxon>
        <taxon>Bacillati</taxon>
        <taxon>Actinomycetota</taxon>
        <taxon>Actinomycetes</taxon>
        <taxon>Mycobacteriales</taxon>
        <taxon>Corynebacteriaceae</taxon>
        <taxon>Corynebacterium</taxon>
    </lineage>
</organism>
<proteinExistence type="inferred from homology"/>
<evidence type="ECO:0000259" key="2">
    <source>
        <dbReference type="PROSITE" id="PS50983"/>
    </source>
</evidence>
<comment type="similarity">
    <text evidence="1">Belongs to the bacterial solute-binding protein 8 family.</text>
</comment>
<reference evidence="4" key="1">
    <citation type="journal article" date="2019" name="Int. J. Syst. Evol. Microbiol.">
        <title>The Global Catalogue of Microorganisms (GCM) 10K type strain sequencing project: providing services to taxonomists for standard genome sequencing and annotation.</title>
        <authorList>
            <consortium name="The Broad Institute Genomics Platform"/>
            <consortium name="The Broad Institute Genome Sequencing Center for Infectious Disease"/>
            <person name="Wu L."/>
            <person name="Ma J."/>
        </authorList>
    </citation>
    <scope>NUCLEOTIDE SEQUENCE [LARGE SCALE GENOMIC DNA]</scope>
    <source>
        <strain evidence="4">CCUG 53252</strain>
    </source>
</reference>
<dbReference type="SUPFAM" id="SSF53807">
    <property type="entry name" value="Helical backbone' metal receptor"/>
    <property type="match status" value="1"/>
</dbReference>
<dbReference type="Pfam" id="PF01497">
    <property type="entry name" value="Peripla_BP_2"/>
    <property type="match status" value="1"/>
</dbReference>
<evidence type="ECO:0000256" key="1">
    <source>
        <dbReference type="ARBA" id="ARBA00008814"/>
    </source>
</evidence>
<dbReference type="PANTHER" id="PTHR30535:SF7">
    <property type="entry name" value="IRON(III) DICITRATE-BINDING PROTEIN"/>
    <property type="match status" value="1"/>
</dbReference>
<feature type="domain" description="Fe/B12 periplasmic-binding" evidence="2">
    <location>
        <begin position="41"/>
        <end position="319"/>
    </location>
</feature>
<evidence type="ECO:0000313" key="4">
    <source>
        <dbReference type="Proteomes" id="UP001595751"/>
    </source>
</evidence>
<accession>A0ABV7ZKE9</accession>
<gene>
    <name evidence="3" type="ORF">ACFORJ_00100</name>
</gene>
<protein>
    <submittedName>
        <fullName evidence="3">ABC transporter substrate-binding protein</fullName>
    </submittedName>
</protein>
<dbReference type="InterPro" id="IPR050902">
    <property type="entry name" value="ABC_Transporter_SBP"/>
</dbReference>
<comment type="caution">
    <text evidence="3">The sequence shown here is derived from an EMBL/GenBank/DDBJ whole genome shotgun (WGS) entry which is preliminary data.</text>
</comment>
<dbReference type="PANTHER" id="PTHR30535">
    <property type="entry name" value="VITAMIN B12-BINDING PROTEIN"/>
    <property type="match status" value="1"/>
</dbReference>
<dbReference type="InterPro" id="IPR002491">
    <property type="entry name" value="ABC_transptr_periplasmic_BD"/>
</dbReference>
<dbReference type="PROSITE" id="PS50983">
    <property type="entry name" value="FE_B12_PBP"/>
    <property type="match status" value="1"/>
</dbReference>